<feature type="transmembrane region" description="Helical" evidence="1">
    <location>
        <begin position="161"/>
        <end position="182"/>
    </location>
</feature>
<reference evidence="2 3" key="1">
    <citation type="journal article" date="2016" name="Nat. Commun.">
        <title>Thousands of microbial genomes shed light on interconnected biogeochemical processes in an aquifer system.</title>
        <authorList>
            <person name="Anantharaman K."/>
            <person name="Brown C.T."/>
            <person name="Hug L.A."/>
            <person name="Sharon I."/>
            <person name="Castelle C.J."/>
            <person name="Probst A.J."/>
            <person name="Thomas B.C."/>
            <person name="Singh A."/>
            <person name="Wilkins M.J."/>
            <person name="Karaoz U."/>
            <person name="Brodie E.L."/>
            <person name="Williams K.H."/>
            <person name="Hubbard S.S."/>
            <person name="Banfield J.F."/>
        </authorList>
    </citation>
    <scope>NUCLEOTIDE SEQUENCE [LARGE SCALE GENOMIC DNA]</scope>
</reference>
<proteinExistence type="predicted"/>
<keyword evidence="1" id="KW-1133">Transmembrane helix</keyword>
<name>A0A1F8C224_9BACT</name>
<sequence>MTYFAYVSGKIEVHKDGCYVGSQKLSECPKTNQSLFNQPFLQSGVFAPGSSNLDVLPPNPALDIRNDLVFVPISLAVALALVGLAIFKIKVFGMTLAEYLRPIWYFVLVAVATVFWQYLVGVNLEGNSIQLRISLWVWEAMILVSAYKLSKIPRFSYGNVLFLGILYSLFIHGLKVSIRYFFYAKTLWYVLDRFLYGSLLVMAIAVGLGSILILIRDRKLK</sequence>
<evidence type="ECO:0000313" key="3">
    <source>
        <dbReference type="Proteomes" id="UP000178429"/>
    </source>
</evidence>
<organism evidence="2 3">
    <name type="scientific">Candidatus Woesebacteria bacterium RIFCSPLOWO2_01_FULL_44_14</name>
    <dbReference type="NCBI Taxonomy" id="1802525"/>
    <lineage>
        <taxon>Bacteria</taxon>
        <taxon>Candidatus Woeseibacteriota</taxon>
    </lineage>
</organism>
<gene>
    <name evidence="2" type="ORF">A2975_00910</name>
</gene>
<accession>A0A1F8C224</accession>
<dbReference type="EMBL" id="MGHL01000010">
    <property type="protein sequence ID" value="OGM69655.1"/>
    <property type="molecule type" value="Genomic_DNA"/>
</dbReference>
<keyword evidence="1" id="KW-0812">Transmembrane</keyword>
<feature type="transmembrane region" description="Helical" evidence="1">
    <location>
        <begin position="68"/>
        <end position="87"/>
    </location>
</feature>
<evidence type="ECO:0000256" key="1">
    <source>
        <dbReference type="SAM" id="Phobius"/>
    </source>
</evidence>
<feature type="transmembrane region" description="Helical" evidence="1">
    <location>
        <begin position="194"/>
        <end position="215"/>
    </location>
</feature>
<dbReference type="STRING" id="1802525.A2975_00910"/>
<dbReference type="AlphaFoldDB" id="A0A1F8C224"/>
<feature type="transmembrane region" description="Helical" evidence="1">
    <location>
        <begin position="99"/>
        <end position="119"/>
    </location>
</feature>
<protein>
    <submittedName>
        <fullName evidence="2">Uncharacterized protein</fullName>
    </submittedName>
</protein>
<keyword evidence="1" id="KW-0472">Membrane</keyword>
<evidence type="ECO:0000313" key="2">
    <source>
        <dbReference type="EMBL" id="OGM69655.1"/>
    </source>
</evidence>
<dbReference type="Proteomes" id="UP000178429">
    <property type="component" value="Unassembled WGS sequence"/>
</dbReference>
<comment type="caution">
    <text evidence="2">The sequence shown here is derived from an EMBL/GenBank/DDBJ whole genome shotgun (WGS) entry which is preliminary data.</text>
</comment>